<dbReference type="EMBL" id="FOXX01000003">
    <property type="protein sequence ID" value="SFQ47773.1"/>
    <property type="molecule type" value="Genomic_DNA"/>
</dbReference>
<evidence type="ECO:0000313" key="3">
    <source>
        <dbReference type="Proteomes" id="UP000182762"/>
    </source>
</evidence>
<sequence length="73" mass="8321">MTSVLIITAEQDSLAKEADLYAEKLQKAGIEVTYKKYKGTVHGFIHSGSLEKAESAWHFIRDTLKNKKYTLFK</sequence>
<accession>A0A1I5YU33</accession>
<comment type="caution">
    <text evidence="2">The sequence shown here is derived from an EMBL/GenBank/DDBJ whole genome shotgun (WGS) entry which is preliminary data.</text>
</comment>
<dbReference type="InterPro" id="IPR029058">
    <property type="entry name" value="AB_hydrolase_fold"/>
</dbReference>
<keyword evidence="3" id="KW-1185">Reference proteome</keyword>
<dbReference type="Proteomes" id="UP000182762">
    <property type="component" value="Unassembled WGS sequence"/>
</dbReference>
<dbReference type="InterPro" id="IPR013094">
    <property type="entry name" value="AB_hydrolase_3"/>
</dbReference>
<protein>
    <submittedName>
        <fullName evidence="2">Alpha/beta hydrolase fold</fullName>
    </submittedName>
</protein>
<dbReference type="SUPFAM" id="SSF53474">
    <property type="entry name" value="alpha/beta-Hydrolases"/>
    <property type="match status" value="1"/>
</dbReference>
<evidence type="ECO:0000259" key="1">
    <source>
        <dbReference type="Pfam" id="PF07859"/>
    </source>
</evidence>
<name>A0A1I5YU33_9BACI</name>
<reference evidence="2 3" key="1">
    <citation type="submission" date="2016-10" db="EMBL/GenBank/DDBJ databases">
        <authorList>
            <person name="Varghese N."/>
            <person name="Submissions S."/>
        </authorList>
    </citation>
    <scope>NUCLEOTIDE SEQUENCE [LARGE SCALE GENOMIC DNA]</scope>
    <source>
        <strain evidence="2 3">DSM 13796</strain>
    </source>
</reference>
<keyword evidence="2" id="KW-0378">Hydrolase</keyword>
<dbReference type="Gene3D" id="3.40.50.1820">
    <property type="entry name" value="alpha/beta hydrolase"/>
    <property type="match status" value="1"/>
</dbReference>
<gene>
    <name evidence="2" type="ORF">SAMN02745910_01571</name>
</gene>
<feature type="domain" description="Alpha/beta hydrolase fold-3" evidence="1">
    <location>
        <begin position="3"/>
        <end position="45"/>
    </location>
</feature>
<organism evidence="2 3">
    <name type="scientific">Priestia endophytica DSM 13796</name>
    <dbReference type="NCBI Taxonomy" id="1121089"/>
    <lineage>
        <taxon>Bacteria</taxon>
        <taxon>Bacillati</taxon>
        <taxon>Bacillota</taxon>
        <taxon>Bacilli</taxon>
        <taxon>Bacillales</taxon>
        <taxon>Bacillaceae</taxon>
        <taxon>Priestia</taxon>
    </lineage>
</organism>
<dbReference type="Pfam" id="PF07859">
    <property type="entry name" value="Abhydrolase_3"/>
    <property type="match status" value="1"/>
</dbReference>
<dbReference type="GO" id="GO:0016787">
    <property type="term" value="F:hydrolase activity"/>
    <property type="evidence" value="ECO:0007669"/>
    <property type="project" value="UniProtKB-KW"/>
</dbReference>
<proteinExistence type="predicted"/>
<evidence type="ECO:0000313" key="2">
    <source>
        <dbReference type="EMBL" id="SFQ47773.1"/>
    </source>
</evidence>